<evidence type="ECO:0000313" key="3">
    <source>
        <dbReference type="EMBL" id="SFI88596.1"/>
    </source>
</evidence>
<evidence type="ECO:0000256" key="1">
    <source>
        <dbReference type="SAM" id="SignalP"/>
    </source>
</evidence>
<keyword evidence="1" id="KW-0732">Signal</keyword>
<feature type="signal peptide" evidence="1">
    <location>
        <begin position="1"/>
        <end position="22"/>
    </location>
</feature>
<accession>A0A1I3LVW4</accession>
<organism evidence="3 4">
    <name type="scientific">Albimonas pacifica</name>
    <dbReference type="NCBI Taxonomy" id="1114924"/>
    <lineage>
        <taxon>Bacteria</taxon>
        <taxon>Pseudomonadati</taxon>
        <taxon>Pseudomonadota</taxon>
        <taxon>Alphaproteobacteria</taxon>
        <taxon>Rhodobacterales</taxon>
        <taxon>Paracoccaceae</taxon>
        <taxon>Albimonas</taxon>
    </lineage>
</organism>
<proteinExistence type="predicted"/>
<dbReference type="OrthoDB" id="9798693at2"/>
<dbReference type="EMBL" id="FOQH01000010">
    <property type="protein sequence ID" value="SFI88596.1"/>
    <property type="molecule type" value="Genomic_DNA"/>
</dbReference>
<dbReference type="STRING" id="1114924.SAMN05216258_110190"/>
<dbReference type="InterPro" id="IPR027372">
    <property type="entry name" value="Phytase-like_dom"/>
</dbReference>
<sequence>MQTRRWLALAAAVLVACGPRPAAEGATEGPSPLVIAAHPFPVELPVGSRLRLLSAIELRGDRPDFGGLSALEVDARGERFVALTDQGAWVEGRLQRAGGRLTAASEARFAPMLSGGVRPSPRMRDAEGLAIAAPDLSGPRHVGFERRKRVERMPGGAEGPGEGVIVAEPEAWLIPGPNAGPEALAAAPDGRILAVMEKPFARGEPFSAAWIGPGPEAPAPYRRATVPQLLPMSATGADFDDKGRLWLLMRDFDFAAGFSFAIVRFRREGDGFVDGEVMLEMPPGPGSDNAEGIAAWTDPLGRTRLLVVTDDNLNLLQRTVIYEFESPD</sequence>
<dbReference type="RefSeq" id="WP_092863508.1">
    <property type="nucleotide sequence ID" value="NZ_FOQH01000010.1"/>
</dbReference>
<dbReference type="PIRSF" id="PIRSF031900">
    <property type="entry name" value="UCP031900"/>
    <property type="match status" value="1"/>
</dbReference>
<reference evidence="3 4" key="1">
    <citation type="submission" date="2016-10" db="EMBL/GenBank/DDBJ databases">
        <authorList>
            <person name="de Groot N.N."/>
        </authorList>
    </citation>
    <scope>NUCLEOTIDE SEQUENCE [LARGE SCALE GENOMIC DNA]</scope>
    <source>
        <strain evidence="3 4">CGMCC 1.11030</strain>
    </source>
</reference>
<feature type="domain" description="Phytase-like" evidence="2">
    <location>
        <begin position="64"/>
        <end position="312"/>
    </location>
</feature>
<dbReference type="Pfam" id="PF13449">
    <property type="entry name" value="Phytase-like"/>
    <property type="match status" value="1"/>
</dbReference>
<dbReference type="Proteomes" id="UP000199377">
    <property type="component" value="Unassembled WGS sequence"/>
</dbReference>
<evidence type="ECO:0000259" key="2">
    <source>
        <dbReference type="Pfam" id="PF13449"/>
    </source>
</evidence>
<dbReference type="AlphaFoldDB" id="A0A1I3LVW4"/>
<gene>
    <name evidence="3" type="ORF">SAMN05216258_110190</name>
</gene>
<name>A0A1I3LVW4_9RHOB</name>
<feature type="chain" id="PRO_5011561001" description="Phytase-like domain-containing protein" evidence="1">
    <location>
        <begin position="23"/>
        <end position="328"/>
    </location>
</feature>
<dbReference type="PROSITE" id="PS51257">
    <property type="entry name" value="PROKAR_LIPOPROTEIN"/>
    <property type="match status" value="1"/>
</dbReference>
<evidence type="ECO:0000313" key="4">
    <source>
        <dbReference type="Proteomes" id="UP000199377"/>
    </source>
</evidence>
<protein>
    <recommendedName>
        <fullName evidence="2">Phytase-like domain-containing protein</fullName>
    </recommendedName>
</protein>
<dbReference type="InterPro" id="IPR014567">
    <property type="entry name" value="UCP031900"/>
</dbReference>
<keyword evidence="4" id="KW-1185">Reference proteome</keyword>